<feature type="domain" description="Amidase" evidence="1">
    <location>
        <begin position="25"/>
        <end position="439"/>
    </location>
</feature>
<keyword evidence="3" id="KW-1185">Reference proteome</keyword>
<evidence type="ECO:0000313" key="3">
    <source>
        <dbReference type="Proteomes" id="UP000755654"/>
    </source>
</evidence>
<gene>
    <name evidence="2" type="ORF">HAP95_15545</name>
</gene>
<dbReference type="PANTHER" id="PTHR11895">
    <property type="entry name" value="TRANSAMIDASE"/>
    <property type="match status" value="1"/>
</dbReference>
<sequence>MNRNASSRILSSLNNAKKYTLESIISSFQKPINNSIKKNAISESLFDYALVLAKKSDKRRANGIYKKLDGVTFTIKDNLMLKNFPSSFGSRVYENHIPLFSSHSVDKLIKLGAIPLAITSCSEFCCVGITKNYKTGDTNHPFDDELTPGGSSGGAATSCALGVGDFALVTDAGGSARRPAALTGLVGYKPSNGLISNPLGFKDPSFLLSTISIISEYVEDSRLVTNYLSGYNKLDFNSIYCKRRVRNITKINAIYSETLGSKYLIDEEIKVIIKKIIDLLSNNNWNISIDENPFGESYEIYPLLALQQAGLAAFYGDVDPKILTDEINEQIDIGKNITGSDLVSLLYKREKIFYNVQSCLSKCDVFICPTIATTAWKKSKLYPETIGGVQAGPRDHAAFTPIFNYVKCPSISLPIGFTDKGLPVGLQFVSQYLDDENLLLIAKIAESIIRPYFIHAPTS</sequence>
<accession>A0ABS6A2B4</accession>
<evidence type="ECO:0000313" key="2">
    <source>
        <dbReference type="EMBL" id="MBU2761545.1"/>
    </source>
</evidence>
<dbReference type="Proteomes" id="UP000755654">
    <property type="component" value="Unassembled WGS sequence"/>
</dbReference>
<comment type="caution">
    <text evidence="2">The sequence shown here is derived from an EMBL/GenBank/DDBJ whole genome shotgun (WGS) entry which is preliminary data.</text>
</comment>
<dbReference type="SUPFAM" id="SSF75304">
    <property type="entry name" value="Amidase signature (AS) enzymes"/>
    <property type="match status" value="1"/>
</dbReference>
<reference evidence="2 3" key="1">
    <citation type="journal article" date="2021" name="ISME J.">
        <title>Genomic evolution of the class Acidithiobacillia: deep-branching Proteobacteria living in extreme acidic conditions.</title>
        <authorList>
            <person name="Moya-Beltran A."/>
            <person name="Beard S."/>
            <person name="Rojas-Villalobos C."/>
            <person name="Issotta F."/>
            <person name="Gallardo Y."/>
            <person name="Ulloa R."/>
            <person name="Giaveno A."/>
            <person name="Degli Esposti M."/>
            <person name="Johnson D.B."/>
            <person name="Quatrini R."/>
        </authorList>
    </citation>
    <scope>NUCLEOTIDE SEQUENCE [LARGE SCALE GENOMIC DNA]</scope>
    <source>
        <strain evidence="2 3">RW2</strain>
    </source>
</reference>
<dbReference type="RefSeq" id="WP_215885038.1">
    <property type="nucleotide sequence ID" value="NZ_JAAOMP010000166.1"/>
</dbReference>
<dbReference type="PANTHER" id="PTHR11895:SF151">
    <property type="entry name" value="GLUTAMYL-TRNA(GLN) AMIDOTRANSFERASE SUBUNIT A"/>
    <property type="match status" value="1"/>
</dbReference>
<protein>
    <submittedName>
        <fullName evidence="2">Amidase</fullName>
    </submittedName>
</protein>
<dbReference type="Gene3D" id="3.90.1300.10">
    <property type="entry name" value="Amidase signature (AS) domain"/>
    <property type="match status" value="1"/>
</dbReference>
<proteinExistence type="predicted"/>
<name>A0ABS6A2B4_9PROT</name>
<dbReference type="InterPro" id="IPR036928">
    <property type="entry name" value="AS_sf"/>
</dbReference>
<dbReference type="InterPro" id="IPR023631">
    <property type="entry name" value="Amidase_dom"/>
</dbReference>
<evidence type="ECO:0000259" key="1">
    <source>
        <dbReference type="Pfam" id="PF01425"/>
    </source>
</evidence>
<dbReference type="EMBL" id="JAAOMP010000166">
    <property type="protein sequence ID" value="MBU2761545.1"/>
    <property type="molecule type" value="Genomic_DNA"/>
</dbReference>
<organism evidence="2 3">
    <name type="scientific">Acidithiobacillus sulfurivorans</name>
    <dbReference type="NCBI Taxonomy" id="1958756"/>
    <lineage>
        <taxon>Bacteria</taxon>
        <taxon>Pseudomonadati</taxon>
        <taxon>Pseudomonadota</taxon>
        <taxon>Acidithiobacillia</taxon>
        <taxon>Acidithiobacillales</taxon>
        <taxon>Acidithiobacillaceae</taxon>
        <taxon>Acidithiobacillus</taxon>
    </lineage>
</organism>
<dbReference type="Pfam" id="PF01425">
    <property type="entry name" value="Amidase"/>
    <property type="match status" value="1"/>
</dbReference>
<dbReference type="InterPro" id="IPR000120">
    <property type="entry name" value="Amidase"/>
</dbReference>